<dbReference type="InterPro" id="IPR019428">
    <property type="entry name" value="7TM_GPCR_serpentine_rcpt_Str"/>
</dbReference>
<dbReference type="Pfam" id="PF10326">
    <property type="entry name" value="7TM_GPCR_Str"/>
    <property type="match status" value="1"/>
</dbReference>
<keyword evidence="1" id="KW-0472">Membrane</keyword>
<evidence type="ECO:0000313" key="3">
    <source>
        <dbReference type="WBParaSite" id="jg11254"/>
    </source>
</evidence>
<dbReference type="WBParaSite" id="jg11254">
    <property type="protein sequence ID" value="jg11254"/>
    <property type="gene ID" value="jg11254"/>
</dbReference>
<feature type="transmembrane region" description="Helical" evidence="1">
    <location>
        <begin position="224"/>
        <end position="245"/>
    </location>
</feature>
<proteinExistence type="predicted"/>
<evidence type="ECO:0000313" key="2">
    <source>
        <dbReference type="Proteomes" id="UP000887574"/>
    </source>
</evidence>
<keyword evidence="2" id="KW-1185">Reference proteome</keyword>
<dbReference type="AlphaFoldDB" id="A0A915CQX1"/>
<evidence type="ECO:0000256" key="1">
    <source>
        <dbReference type="SAM" id="Phobius"/>
    </source>
</evidence>
<protein>
    <submittedName>
        <fullName evidence="3">G protein-coupled receptor</fullName>
    </submittedName>
</protein>
<name>A0A915CQX1_9BILA</name>
<keyword evidence="1" id="KW-1133">Transmembrane helix</keyword>
<organism evidence="2 3">
    <name type="scientific">Ditylenchus dipsaci</name>
    <dbReference type="NCBI Taxonomy" id="166011"/>
    <lineage>
        <taxon>Eukaryota</taxon>
        <taxon>Metazoa</taxon>
        <taxon>Ecdysozoa</taxon>
        <taxon>Nematoda</taxon>
        <taxon>Chromadorea</taxon>
        <taxon>Rhabditida</taxon>
        <taxon>Tylenchina</taxon>
        <taxon>Tylenchomorpha</taxon>
        <taxon>Sphaerularioidea</taxon>
        <taxon>Anguinidae</taxon>
        <taxon>Anguininae</taxon>
        <taxon>Ditylenchus</taxon>
    </lineage>
</organism>
<dbReference type="Proteomes" id="UP000887574">
    <property type="component" value="Unplaced"/>
</dbReference>
<keyword evidence="1" id="KW-0812">Transmembrane</keyword>
<sequence>MDSPKLERMGRSERVGVTSGIIHSVIINQSHAALISSSAFTGAALYVSLVESPARLNISNAKGMLEQFKSMYTRGAPIQAGHTMFCSTVGVIIAFKSGDYRCELANMQQTRILMCRWEKLHMVRTLLGLVAAVFTKQGNVLMLQMGPFKKSSPMTVSIAISPNETKLAELTSLVSSDDYTLSYFTKGTSPLLSYINFFFIATFLFTFTGIIWYRELNIQITRALIAQMFVPCILTLAPLSFYVFASEQKFNLKHSSFFMNLPINWSPVINPLSTILIIKQYRRSLLNFKKIVKKSHVTAVEARLGPH</sequence>
<accession>A0A915CQX1</accession>
<reference evidence="3" key="1">
    <citation type="submission" date="2022-11" db="UniProtKB">
        <authorList>
            <consortium name="WormBaseParasite"/>
        </authorList>
    </citation>
    <scope>IDENTIFICATION</scope>
</reference>
<feature type="transmembrane region" description="Helical" evidence="1">
    <location>
        <begin position="191"/>
        <end position="212"/>
    </location>
</feature>